<feature type="region of interest" description="Disordered" evidence="1">
    <location>
        <begin position="1"/>
        <end position="84"/>
    </location>
</feature>
<reference evidence="2 3" key="1">
    <citation type="submission" date="2023-10" db="EMBL/GenBank/DDBJ databases">
        <title>Chromosome-scale genome assembly provides insights into flower coloration mechanisms of Canna indica.</title>
        <authorList>
            <person name="Li C."/>
        </authorList>
    </citation>
    <scope>NUCLEOTIDE SEQUENCE [LARGE SCALE GENOMIC DNA]</scope>
    <source>
        <tissue evidence="2">Flower</tissue>
    </source>
</reference>
<proteinExistence type="predicted"/>
<gene>
    <name evidence="2" type="ORF">Cni_G10217</name>
</gene>
<evidence type="ECO:0000313" key="2">
    <source>
        <dbReference type="EMBL" id="WOL01501.1"/>
    </source>
</evidence>
<dbReference type="AlphaFoldDB" id="A0AAQ3Q9P5"/>
<evidence type="ECO:0000256" key="1">
    <source>
        <dbReference type="SAM" id="MobiDB-lite"/>
    </source>
</evidence>
<feature type="compositionally biased region" description="Polar residues" evidence="1">
    <location>
        <begin position="1"/>
        <end position="17"/>
    </location>
</feature>
<feature type="compositionally biased region" description="Basic and acidic residues" evidence="1">
    <location>
        <begin position="29"/>
        <end position="43"/>
    </location>
</feature>
<dbReference type="Proteomes" id="UP001327560">
    <property type="component" value="Chromosome 3"/>
</dbReference>
<evidence type="ECO:0000313" key="3">
    <source>
        <dbReference type="Proteomes" id="UP001327560"/>
    </source>
</evidence>
<name>A0AAQ3Q9P5_9LILI</name>
<sequence length="84" mass="9003">MEQIRSRSGTVEKQPSNGDDDEAVSAEEDGTKVEEKPVRRLEMTAKQIPTEESGAAVSTGRSEEGRKRSPVGVWDTGIDVGSLG</sequence>
<dbReference type="EMBL" id="CP136892">
    <property type="protein sequence ID" value="WOL01501.1"/>
    <property type="molecule type" value="Genomic_DNA"/>
</dbReference>
<protein>
    <submittedName>
        <fullName evidence="2">Uncharacterized protein</fullName>
    </submittedName>
</protein>
<organism evidence="2 3">
    <name type="scientific">Canna indica</name>
    <name type="common">Indian-shot</name>
    <dbReference type="NCBI Taxonomy" id="4628"/>
    <lineage>
        <taxon>Eukaryota</taxon>
        <taxon>Viridiplantae</taxon>
        <taxon>Streptophyta</taxon>
        <taxon>Embryophyta</taxon>
        <taxon>Tracheophyta</taxon>
        <taxon>Spermatophyta</taxon>
        <taxon>Magnoliopsida</taxon>
        <taxon>Liliopsida</taxon>
        <taxon>Zingiberales</taxon>
        <taxon>Cannaceae</taxon>
        <taxon>Canna</taxon>
    </lineage>
</organism>
<feature type="compositionally biased region" description="Acidic residues" evidence="1">
    <location>
        <begin position="18"/>
        <end position="28"/>
    </location>
</feature>
<accession>A0AAQ3Q9P5</accession>
<keyword evidence="3" id="KW-1185">Reference proteome</keyword>